<dbReference type="EMBL" id="LSSM01002726">
    <property type="protein sequence ID" value="OMJ20554.1"/>
    <property type="molecule type" value="Genomic_DNA"/>
</dbReference>
<sequence length="93" mass="10181">MSDNTIHLTASQITNAEELLASKDNEISSLRQQLIDGESSFNALAEKHNKLTAALSEIDVELAQLKLSLDTESRHRLACQRSIALQANYGASK</sequence>
<gene>
    <name evidence="1" type="ORF">AYI69_g6166</name>
</gene>
<keyword evidence="2" id="KW-1185">Reference proteome</keyword>
<evidence type="ECO:0000313" key="2">
    <source>
        <dbReference type="Proteomes" id="UP000187429"/>
    </source>
</evidence>
<protein>
    <submittedName>
        <fullName evidence="1">Uncharacterized protein</fullName>
    </submittedName>
</protein>
<reference evidence="2" key="1">
    <citation type="submission" date="2017-01" db="EMBL/GenBank/DDBJ databases">
        <authorList>
            <person name="Wang Y."/>
            <person name="White M."/>
            <person name="Kvist S."/>
            <person name="Moncalvo J.-M."/>
        </authorList>
    </citation>
    <scope>NUCLEOTIDE SEQUENCE [LARGE SCALE GENOMIC DNA]</scope>
    <source>
        <strain evidence="2">ID-206-W2</strain>
    </source>
</reference>
<proteinExistence type="predicted"/>
<name>A0A1R1Y173_9FUNG</name>
<evidence type="ECO:0000313" key="1">
    <source>
        <dbReference type="EMBL" id="OMJ20554.1"/>
    </source>
</evidence>
<comment type="caution">
    <text evidence="1">The sequence shown here is derived from an EMBL/GenBank/DDBJ whole genome shotgun (WGS) entry which is preliminary data.</text>
</comment>
<dbReference type="AlphaFoldDB" id="A0A1R1Y173"/>
<accession>A0A1R1Y173</accession>
<dbReference type="Proteomes" id="UP000187429">
    <property type="component" value="Unassembled WGS sequence"/>
</dbReference>
<organism evidence="1 2">
    <name type="scientific">Smittium culicis</name>
    <dbReference type="NCBI Taxonomy" id="133412"/>
    <lineage>
        <taxon>Eukaryota</taxon>
        <taxon>Fungi</taxon>
        <taxon>Fungi incertae sedis</taxon>
        <taxon>Zoopagomycota</taxon>
        <taxon>Kickxellomycotina</taxon>
        <taxon>Harpellomycetes</taxon>
        <taxon>Harpellales</taxon>
        <taxon>Legeriomycetaceae</taxon>
        <taxon>Smittium</taxon>
    </lineage>
</organism>
<dbReference type="OrthoDB" id="5562002at2759"/>